<reference evidence="1" key="1">
    <citation type="submission" date="2018-02" db="EMBL/GenBank/DDBJ databases">
        <title>Rhizophora mucronata_Transcriptome.</title>
        <authorList>
            <person name="Meera S.P."/>
            <person name="Sreeshan A."/>
            <person name="Augustine A."/>
        </authorList>
    </citation>
    <scope>NUCLEOTIDE SEQUENCE</scope>
    <source>
        <tissue evidence="1">Leaf</tissue>
    </source>
</reference>
<sequence length="30" mass="3375">MFFLELYSSSFQSLVGISEGVKISSLQTYL</sequence>
<protein>
    <submittedName>
        <fullName evidence="1">Uncharacterized protein</fullName>
    </submittedName>
</protein>
<name>A0A2P2QFY3_RHIMU</name>
<dbReference type="EMBL" id="GGEC01085476">
    <property type="protein sequence ID" value="MBX65960.1"/>
    <property type="molecule type" value="Transcribed_RNA"/>
</dbReference>
<evidence type="ECO:0000313" key="1">
    <source>
        <dbReference type="EMBL" id="MBX65960.1"/>
    </source>
</evidence>
<dbReference type="AlphaFoldDB" id="A0A2P2QFY3"/>
<organism evidence="1">
    <name type="scientific">Rhizophora mucronata</name>
    <name type="common">Asiatic mangrove</name>
    <dbReference type="NCBI Taxonomy" id="61149"/>
    <lineage>
        <taxon>Eukaryota</taxon>
        <taxon>Viridiplantae</taxon>
        <taxon>Streptophyta</taxon>
        <taxon>Embryophyta</taxon>
        <taxon>Tracheophyta</taxon>
        <taxon>Spermatophyta</taxon>
        <taxon>Magnoliopsida</taxon>
        <taxon>eudicotyledons</taxon>
        <taxon>Gunneridae</taxon>
        <taxon>Pentapetalae</taxon>
        <taxon>rosids</taxon>
        <taxon>fabids</taxon>
        <taxon>Malpighiales</taxon>
        <taxon>Rhizophoraceae</taxon>
        <taxon>Rhizophora</taxon>
    </lineage>
</organism>
<proteinExistence type="predicted"/>
<accession>A0A2P2QFY3</accession>